<feature type="region of interest" description="Disordered" evidence="1">
    <location>
        <begin position="154"/>
        <end position="183"/>
    </location>
</feature>
<keyword evidence="4" id="KW-1185">Reference proteome</keyword>
<feature type="chain" id="PRO_5012993731" evidence="2">
    <location>
        <begin position="18"/>
        <end position="183"/>
    </location>
</feature>
<dbReference type="OrthoDB" id="4941312at2759"/>
<name>A0A2C5YQG7_9HYPO</name>
<proteinExistence type="predicted"/>
<sequence length="183" mass="20395">MKPTPILLLAALPTALPQKLPWLEPPSNPTSCIPLRSSEKDCGTRLFCNHHDFEPGPREYPNAQACFDAHHPAPLLPWIPAPEVDRNDDSCWEHDEDSCPRFCEEGGKYREEQQCGTEVWCSYFDENRWWPFLFESKQACLDAHASNSTEAPAAMNSTKAAHGANSIEPAGAWSDTGAEVEVD</sequence>
<evidence type="ECO:0000313" key="3">
    <source>
        <dbReference type="EMBL" id="PHH69161.1"/>
    </source>
</evidence>
<evidence type="ECO:0000256" key="2">
    <source>
        <dbReference type="SAM" id="SignalP"/>
    </source>
</evidence>
<organism evidence="3 4">
    <name type="scientific">Ophiocordyceps camponoti-rufipedis</name>
    <dbReference type="NCBI Taxonomy" id="2004952"/>
    <lineage>
        <taxon>Eukaryota</taxon>
        <taxon>Fungi</taxon>
        <taxon>Dikarya</taxon>
        <taxon>Ascomycota</taxon>
        <taxon>Pezizomycotina</taxon>
        <taxon>Sordariomycetes</taxon>
        <taxon>Hypocreomycetidae</taxon>
        <taxon>Hypocreales</taxon>
        <taxon>Ophiocordycipitaceae</taxon>
        <taxon>Ophiocordyceps</taxon>
    </lineage>
</organism>
<evidence type="ECO:0000256" key="1">
    <source>
        <dbReference type="SAM" id="MobiDB-lite"/>
    </source>
</evidence>
<evidence type="ECO:0000313" key="4">
    <source>
        <dbReference type="Proteomes" id="UP000226431"/>
    </source>
</evidence>
<reference evidence="3 4" key="1">
    <citation type="submission" date="2017-06" db="EMBL/GenBank/DDBJ databases">
        <title>Ant-infecting Ophiocordyceps genomes reveal a high diversity of potential behavioral manipulation genes and a possible major role for enterotoxins.</title>
        <authorList>
            <person name="De Bekker C."/>
            <person name="Evans H.C."/>
            <person name="Brachmann A."/>
            <person name="Hughes D.P."/>
        </authorList>
    </citation>
    <scope>NUCLEOTIDE SEQUENCE [LARGE SCALE GENOMIC DNA]</scope>
    <source>
        <strain evidence="3 4">Map16</strain>
    </source>
</reference>
<dbReference type="EMBL" id="NJES01000815">
    <property type="protein sequence ID" value="PHH69161.1"/>
    <property type="molecule type" value="Genomic_DNA"/>
</dbReference>
<accession>A0A2C5YQG7</accession>
<gene>
    <name evidence="3" type="ORF">CDD80_6972</name>
</gene>
<keyword evidence="2" id="KW-0732">Signal</keyword>
<protein>
    <submittedName>
        <fullName evidence="3">Uncharacterized protein</fullName>
    </submittedName>
</protein>
<feature type="signal peptide" evidence="2">
    <location>
        <begin position="1"/>
        <end position="17"/>
    </location>
</feature>
<comment type="caution">
    <text evidence="3">The sequence shown here is derived from an EMBL/GenBank/DDBJ whole genome shotgun (WGS) entry which is preliminary data.</text>
</comment>
<dbReference type="AlphaFoldDB" id="A0A2C5YQG7"/>
<dbReference type="Proteomes" id="UP000226431">
    <property type="component" value="Unassembled WGS sequence"/>
</dbReference>